<reference evidence="3 4" key="1">
    <citation type="submission" date="2017-07" db="EMBL/GenBank/DDBJ databases">
        <title>Genome sequence of Streptomyces pluripotens MUSC 137T.</title>
        <authorList>
            <person name="Ser H.-L."/>
            <person name="Lee L.-H."/>
        </authorList>
    </citation>
    <scope>NUCLEOTIDE SEQUENCE [LARGE SCALE GENOMIC DNA]</scope>
    <source>
        <strain evidence="3 4">MUSC 137</strain>
    </source>
</reference>
<proteinExistence type="predicted"/>
<evidence type="ECO:0000256" key="2">
    <source>
        <dbReference type="SAM" id="Phobius"/>
    </source>
</evidence>
<accession>A0A221NRY9</accession>
<keyword evidence="2" id="KW-0472">Membrane</keyword>
<keyword evidence="2" id="KW-1133">Transmembrane helix</keyword>
<feature type="region of interest" description="Disordered" evidence="1">
    <location>
        <begin position="45"/>
        <end position="69"/>
    </location>
</feature>
<dbReference type="EMBL" id="CP022433">
    <property type="protein sequence ID" value="ASN22731.1"/>
    <property type="molecule type" value="Genomic_DNA"/>
</dbReference>
<sequence>MALTVDHPVAQTAAAYTGVLLGFSVVPAALTLLSLPALRAYGRHRATSPGTVPAPAALPDPDLEAESPR</sequence>
<gene>
    <name evidence="3" type="ORF">LK07_00330</name>
</gene>
<organism evidence="3 4">
    <name type="scientific">Streptomyces pluripotens</name>
    <dbReference type="NCBI Taxonomy" id="1355015"/>
    <lineage>
        <taxon>Bacteria</taxon>
        <taxon>Bacillati</taxon>
        <taxon>Actinomycetota</taxon>
        <taxon>Actinomycetes</taxon>
        <taxon>Kitasatosporales</taxon>
        <taxon>Streptomycetaceae</taxon>
        <taxon>Streptomyces</taxon>
    </lineage>
</organism>
<evidence type="ECO:0000256" key="1">
    <source>
        <dbReference type="SAM" id="MobiDB-lite"/>
    </source>
</evidence>
<keyword evidence="2" id="KW-0812">Transmembrane</keyword>
<feature type="transmembrane region" description="Helical" evidence="2">
    <location>
        <begin position="13"/>
        <end position="35"/>
    </location>
</feature>
<evidence type="ECO:0000313" key="4">
    <source>
        <dbReference type="Proteomes" id="UP000031501"/>
    </source>
</evidence>
<evidence type="ECO:0000313" key="3">
    <source>
        <dbReference type="EMBL" id="ASN22731.1"/>
    </source>
</evidence>
<name>A0A221NRY9_9ACTN</name>
<dbReference type="AlphaFoldDB" id="A0A221NRY9"/>
<protein>
    <submittedName>
        <fullName evidence="3">Uncharacterized protein</fullName>
    </submittedName>
</protein>
<keyword evidence="4" id="KW-1185">Reference proteome</keyword>
<dbReference type="Proteomes" id="UP000031501">
    <property type="component" value="Chromosome"/>
</dbReference>